<evidence type="ECO:0000313" key="18">
    <source>
        <dbReference type="EMBL" id="MFB5945125.1"/>
    </source>
</evidence>
<dbReference type="Pfam" id="PF00430">
    <property type="entry name" value="ATP-synt_B"/>
    <property type="match status" value="1"/>
</dbReference>
<dbReference type="PANTHER" id="PTHR33445">
    <property type="entry name" value="ATP SYNTHASE SUBUNIT B', CHLOROPLASTIC"/>
    <property type="match status" value="1"/>
</dbReference>
<dbReference type="HAMAP" id="MF_01398">
    <property type="entry name" value="ATP_synth_b_bprime"/>
    <property type="match status" value="1"/>
</dbReference>
<dbReference type="CDD" id="cd06503">
    <property type="entry name" value="ATP-synt_Fo_b"/>
    <property type="match status" value="1"/>
</dbReference>
<dbReference type="InterPro" id="IPR002146">
    <property type="entry name" value="ATP_synth_b/b'su_bac/chlpt"/>
</dbReference>
<evidence type="ECO:0000256" key="15">
    <source>
        <dbReference type="HAMAP-Rule" id="MF_01398"/>
    </source>
</evidence>
<evidence type="ECO:0000256" key="14">
    <source>
        <dbReference type="ARBA" id="ARBA00037847"/>
    </source>
</evidence>
<keyword evidence="2 15" id="KW-0813">Transport</keyword>
<evidence type="ECO:0000256" key="10">
    <source>
        <dbReference type="ARBA" id="ARBA00023310"/>
    </source>
</evidence>
<keyword evidence="8 15" id="KW-0406">Ion transport</keyword>
<evidence type="ECO:0000256" key="17">
    <source>
        <dbReference type="SAM" id="Coils"/>
    </source>
</evidence>
<keyword evidence="6 15" id="KW-0375">Hydrogen ion transport</keyword>
<dbReference type="Gene3D" id="1.20.5.620">
    <property type="entry name" value="F1F0 ATP synthase subunit B, membrane domain"/>
    <property type="match status" value="1"/>
</dbReference>
<dbReference type="NCBIfam" id="TIGR01144">
    <property type="entry name" value="ATP_synt_b"/>
    <property type="match status" value="1"/>
</dbReference>
<proteinExistence type="inferred from homology"/>
<evidence type="ECO:0000256" key="7">
    <source>
        <dbReference type="ARBA" id="ARBA00022989"/>
    </source>
</evidence>
<keyword evidence="17" id="KW-0175">Coiled coil</keyword>
<dbReference type="Proteomes" id="UP001580928">
    <property type="component" value="Unassembled WGS sequence"/>
</dbReference>
<feature type="transmembrane region" description="Helical" evidence="15">
    <location>
        <begin position="6"/>
        <end position="30"/>
    </location>
</feature>
<evidence type="ECO:0000256" key="1">
    <source>
        <dbReference type="ARBA" id="ARBA00005513"/>
    </source>
</evidence>
<comment type="caution">
    <text evidence="18">The sequence shown here is derived from an EMBL/GenBank/DDBJ whole genome shotgun (WGS) entry which is preliminary data.</text>
</comment>
<evidence type="ECO:0000313" key="19">
    <source>
        <dbReference type="Proteomes" id="UP001580928"/>
    </source>
</evidence>
<dbReference type="PANTHER" id="PTHR33445:SF1">
    <property type="entry name" value="ATP SYNTHASE SUBUNIT B"/>
    <property type="match status" value="1"/>
</dbReference>
<evidence type="ECO:0000256" key="4">
    <source>
        <dbReference type="ARBA" id="ARBA00022547"/>
    </source>
</evidence>
<evidence type="ECO:0000256" key="16">
    <source>
        <dbReference type="RuleBase" id="RU003848"/>
    </source>
</evidence>
<evidence type="ECO:0000256" key="9">
    <source>
        <dbReference type="ARBA" id="ARBA00023136"/>
    </source>
</evidence>
<keyword evidence="3 15" id="KW-1003">Cell membrane</keyword>
<accession>A0ABV5CES0</accession>
<dbReference type="RefSeq" id="WP_375556673.1">
    <property type="nucleotide sequence ID" value="NZ_JBBVGT010000002.1"/>
</dbReference>
<evidence type="ECO:0000256" key="6">
    <source>
        <dbReference type="ARBA" id="ARBA00022781"/>
    </source>
</evidence>
<dbReference type="EMBL" id="JBBVGT010000002">
    <property type="protein sequence ID" value="MFB5945125.1"/>
    <property type="molecule type" value="Genomic_DNA"/>
</dbReference>
<keyword evidence="19" id="KW-1185">Reference proteome</keyword>
<evidence type="ECO:0000256" key="3">
    <source>
        <dbReference type="ARBA" id="ARBA00022475"/>
    </source>
</evidence>
<comment type="function">
    <text evidence="11 15">F(1)F(0) ATP synthase produces ATP from ADP in the presence of a proton or sodium gradient. F-type ATPases consist of two structural domains, F(1) containing the extramembraneous catalytic core and F(0) containing the membrane proton channel, linked together by a central stalk and a peripheral stalk. During catalysis, ATP synthesis in the catalytic domain of F(1) is coupled via a rotary mechanism of the central stalk subunits to proton translocation.</text>
</comment>
<keyword evidence="10 15" id="KW-0066">ATP synthesis</keyword>
<keyword evidence="5 15" id="KW-0812">Transmembrane</keyword>
<evidence type="ECO:0000256" key="2">
    <source>
        <dbReference type="ARBA" id="ARBA00022448"/>
    </source>
</evidence>
<comment type="subunit">
    <text evidence="15">F-type ATPases have 2 components, F(1) - the catalytic core - and F(0) - the membrane proton channel. F(1) has five subunits: alpha(3), beta(3), gamma(1), delta(1), epsilon(1). F(0) has three main subunits: a(1), b(2) and c(10-14). The alpha and beta chains form an alternating ring which encloses part of the gamma chain. F(1) is attached to F(0) by a central stalk formed by the gamma and epsilon chains, while a peripheral stalk is formed by the delta and b chains.</text>
</comment>
<dbReference type="SUPFAM" id="SSF81573">
    <property type="entry name" value="F1F0 ATP synthase subunit B, membrane domain"/>
    <property type="match status" value="1"/>
</dbReference>
<keyword evidence="9 15" id="KW-0472">Membrane</keyword>
<evidence type="ECO:0000256" key="8">
    <source>
        <dbReference type="ARBA" id="ARBA00023065"/>
    </source>
</evidence>
<evidence type="ECO:0000256" key="13">
    <source>
        <dbReference type="ARBA" id="ARBA00026054"/>
    </source>
</evidence>
<protein>
    <recommendedName>
        <fullName evidence="15">ATP synthase subunit b</fullName>
    </recommendedName>
    <alternativeName>
        <fullName evidence="15">ATP synthase F(0) sector subunit b</fullName>
    </alternativeName>
    <alternativeName>
        <fullName evidence="15">ATPase subunit I</fullName>
    </alternativeName>
    <alternativeName>
        <fullName evidence="15">F-type ATPase subunit b</fullName>
        <shortName evidence="15">F-ATPase subunit b</shortName>
    </alternativeName>
</protein>
<organism evidence="18 19">
    <name type="scientific">Albibacterium profundi</name>
    <dbReference type="NCBI Taxonomy" id="3134906"/>
    <lineage>
        <taxon>Bacteria</taxon>
        <taxon>Pseudomonadati</taxon>
        <taxon>Bacteroidota</taxon>
        <taxon>Sphingobacteriia</taxon>
        <taxon>Sphingobacteriales</taxon>
        <taxon>Sphingobacteriaceae</taxon>
        <taxon>Albibacterium</taxon>
    </lineage>
</organism>
<reference evidence="18 19" key="1">
    <citation type="submission" date="2024-04" db="EMBL/GenBank/DDBJ databases">
        <title>Albibacterium profundi sp. nov., isolated from sediment of the Challenger Deep of Mariana Trench.</title>
        <authorList>
            <person name="Wang Y."/>
        </authorList>
    </citation>
    <scope>NUCLEOTIDE SEQUENCE [LARGE SCALE GENOMIC DNA]</scope>
    <source>
        <strain evidence="18 19">RHL897</strain>
    </source>
</reference>
<comment type="subcellular location">
    <subcellularLocation>
        <location evidence="15">Cell membrane</location>
        <topology evidence="15">Single-pass membrane protein</topology>
    </subcellularLocation>
    <subcellularLocation>
        <location evidence="14">Endomembrane system</location>
        <topology evidence="14">Single-pass membrane protein</topology>
    </subcellularLocation>
</comment>
<evidence type="ECO:0000256" key="12">
    <source>
        <dbReference type="ARBA" id="ARBA00025614"/>
    </source>
</evidence>
<sequence length="164" mass="18769">MELVTPAIGLIFWQTIGFLILLFLLTKFAWKPVMKSISDRERSIEEALDSAEKAKEELARLTNENEQLLIQARAERDQILKEAKELKDQIVLDAKTSAEEEGAKMIEKARLEIQHQKTQALVEVKNEVSGLALDIARKVLKDNFEDQANQEKLVEELLKDIKLN</sequence>
<comment type="function">
    <text evidence="12">Component of the F(0) channel, it forms part of the peripheral stalk, linking F(1) to F(0). The b'-subunit is a diverged and duplicated form of b found in plants and photosynthetic bacteria.</text>
</comment>
<feature type="coiled-coil region" evidence="17">
    <location>
        <begin position="34"/>
        <end position="89"/>
    </location>
</feature>
<dbReference type="InterPro" id="IPR050059">
    <property type="entry name" value="ATP_synthase_B_chain"/>
</dbReference>
<evidence type="ECO:0000256" key="5">
    <source>
        <dbReference type="ARBA" id="ARBA00022692"/>
    </source>
</evidence>
<comment type="subunit">
    <text evidence="13">F-type ATPases have 2 components, F(1) - the catalytic core - and F(0) - the membrane proton channel. F(1) has five subunits: alpha(3), beta(3), gamma(1), delta(1), epsilon(1). F(0) has four main subunits: a(1), b(2) and c(10-14). The alpha and beta chains form an alternating ring which encloses part of the gamma chain. F(1) is attached to F(0) by a central stalk formed by the gamma and epsilon chains, while a peripheral stalk is formed by the delta and b chains.</text>
</comment>
<gene>
    <name evidence="15 18" type="primary">atpF</name>
    <name evidence="18" type="ORF">WKR92_04695</name>
</gene>
<name>A0ABV5CES0_9SPHI</name>
<evidence type="ECO:0000256" key="11">
    <source>
        <dbReference type="ARBA" id="ARBA00025198"/>
    </source>
</evidence>
<keyword evidence="4 15" id="KW-0138">CF(0)</keyword>
<dbReference type="InterPro" id="IPR005864">
    <property type="entry name" value="ATP_synth_F0_bsu_bac"/>
</dbReference>
<comment type="similarity">
    <text evidence="1 15 16">Belongs to the ATPase B chain family.</text>
</comment>
<keyword evidence="7 15" id="KW-1133">Transmembrane helix</keyword>
<dbReference type="InterPro" id="IPR028987">
    <property type="entry name" value="ATP_synth_B-like_membr_sf"/>
</dbReference>